<dbReference type="EC" id="2.7.13.3" evidence="3"/>
<feature type="transmembrane region" description="Helical" evidence="15">
    <location>
        <begin position="171"/>
        <end position="190"/>
    </location>
</feature>
<keyword evidence="9" id="KW-0547">Nucleotide-binding</keyword>
<dbReference type="NCBIfam" id="TIGR01386">
    <property type="entry name" value="cztS_silS_copS"/>
    <property type="match status" value="1"/>
</dbReference>
<evidence type="ECO:0000256" key="3">
    <source>
        <dbReference type="ARBA" id="ARBA00012438"/>
    </source>
</evidence>
<comment type="subcellular location">
    <subcellularLocation>
        <location evidence="2">Cell inner membrane</location>
        <topology evidence="2">Multi-pass membrane protein</topology>
    </subcellularLocation>
</comment>
<dbReference type="InterPro" id="IPR003661">
    <property type="entry name" value="HisK_dim/P_dom"/>
</dbReference>
<protein>
    <recommendedName>
        <fullName evidence="3">histidine kinase</fullName>
        <ecNumber evidence="3">2.7.13.3</ecNumber>
    </recommendedName>
</protein>
<sequence length="467" mass="51798">MKPISRYPLPLAARVMLFVGLTIGLSFMLIGTLVLNAVEHHFSEQDASELVVMSSAVTNALENAGNQPDRLRAALSNAISGHHGVYFQVRNSNEEILYQTVGAESGLAQAERILTPTDVIQPGNLQTWREDTKTYRGVLSQLEVSGQNYTIISAIDMSFHLQFLQDFRQSLLIIMSLAGVITLLAAGYGVHQAHAPLRGLSAKMGDIQADKLHVRLDPSAIPSELKDLVTSFNHMIGRLEDSFTRLSHFSADIAHELRTPLTNLITQTQVGLGKARTLEKYRELLYSNLEEQERLAKMVNDMLWLAKSDHGLLKPEQVPLNLTNEVNELFDFFEALAEERNIRLTLEGCAPMTMGDRAMLRRAISNLLSNAIRYTPPGKEVKVLVDNASHHEVSLSVQNPGPMIPAEYLSHLFDRFYRVEPSRVRQGEGAGLGLAIVRSIVEAHGGHVEATSVRDKTSFTFFLPVKS</sequence>
<dbReference type="SMART" id="SM00388">
    <property type="entry name" value="HisKA"/>
    <property type="match status" value="1"/>
</dbReference>
<dbReference type="CDD" id="cd00075">
    <property type="entry name" value="HATPase"/>
    <property type="match status" value="1"/>
</dbReference>
<accession>A0A0F9Z5S6</accession>
<dbReference type="GO" id="GO:0000155">
    <property type="term" value="F:phosphorelay sensor kinase activity"/>
    <property type="evidence" value="ECO:0007669"/>
    <property type="project" value="InterPro"/>
</dbReference>
<dbReference type="SUPFAM" id="SSF47384">
    <property type="entry name" value="Homodimeric domain of signal transducing histidine kinase"/>
    <property type="match status" value="1"/>
</dbReference>
<keyword evidence="11" id="KW-0067">ATP-binding</keyword>
<evidence type="ECO:0000256" key="6">
    <source>
        <dbReference type="ARBA" id="ARBA00022553"/>
    </source>
</evidence>
<dbReference type="Pfam" id="PF02518">
    <property type="entry name" value="HATPase_c"/>
    <property type="match status" value="1"/>
</dbReference>
<keyword evidence="10" id="KW-0418">Kinase</keyword>
<dbReference type="CDD" id="cd00082">
    <property type="entry name" value="HisKA"/>
    <property type="match status" value="1"/>
</dbReference>
<keyword evidence="5" id="KW-0997">Cell inner membrane</keyword>
<feature type="transmembrane region" description="Helical" evidence="15">
    <location>
        <begin position="12"/>
        <end position="35"/>
    </location>
</feature>
<keyword evidence="14 15" id="KW-0472">Membrane</keyword>
<keyword evidence="4" id="KW-1003">Cell membrane</keyword>
<dbReference type="Gene3D" id="6.10.340.10">
    <property type="match status" value="1"/>
</dbReference>
<dbReference type="EMBL" id="LAZR01000001">
    <property type="protein sequence ID" value="KKO12649.1"/>
    <property type="molecule type" value="Genomic_DNA"/>
</dbReference>
<dbReference type="InterPro" id="IPR003660">
    <property type="entry name" value="HAMP_dom"/>
</dbReference>
<dbReference type="SUPFAM" id="SSF55874">
    <property type="entry name" value="ATPase domain of HSP90 chaperone/DNA topoisomerase II/histidine kinase"/>
    <property type="match status" value="1"/>
</dbReference>
<dbReference type="SMART" id="SM00304">
    <property type="entry name" value="HAMP"/>
    <property type="match status" value="1"/>
</dbReference>
<gene>
    <name evidence="18" type="ORF">LCGC14_0006650</name>
</gene>
<feature type="domain" description="Histidine kinase" evidence="16">
    <location>
        <begin position="252"/>
        <end position="467"/>
    </location>
</feature>
<dbReference type="PROSITE" id="PS50885">
    <property type="entry name" value="HAMP"/>
    <property type="match status" value="1"/>
</dbReference>
<proteinExistence type="predicted"/>
<dbReference type="PROSITE" id="PS50109">
    <property type="entry name" value="HIS_KIN"/>
    <property type="match status" value="1"/>
</dbReference>
<keyword evidence="13" id="KW-0902">Two-component regulatory system</keyword>
<dbReference type="PRINTS" id="PR00344">
    <property type="entry name" value="BCTRLSENSOR"/>
</dbReference>
<dbReference type="Pfam" id="PF00512">
    <property type="entry name" value="HisKA"/>
    <property type="match status" value="1"/>
</dbReference>
<evidence type="ECO:0000256" key="9">
    <source>
        <dbReference type="ARBA" id="ARBA00022741"/>
    </source>
</evidence>
<evidence type="ECO:0000256" key="12">
    <source>
        <dbReference type="ARBA" id="ARBA00022989"/>
    </source>
</evidence>
<dbReference type="GO" id="GO:0005524">
    <property type="term" value="F:ATP binding"/>
    <property type="evidence" value="ECO:0007669"/>
    <property type="project" value="UniProtKB-KW"/>
</dbReference>
<evidence type="ECO:0000256" key="7">
    <source>
        <dbReference type="ARBA" id="ARBA00022679"/>
    </source>
</evidence>
<dbReference type="AlphaFoldDB" id="A0A0F9Z5S6"/>
<dbReference type="PANTHER" id="PTHR45436">
    <property type="entry name" value="SENSOR HISTIDINE KINASE YKOH"/>
    <property type="match status" value="1"/>
</dbReference>
<dbReference type="InterPro" id="IPR006290">
    <property type="entry name" value="CztS_silS_copS"/>
</dbReference>
<dbReference type="Pfam" id="PF21085">
    <property type="entry name" value="CusS"/>
    <property type="match status" value="1"/>
</dbReference>
<name>A0A0F9Z5S6_9ZZZZ</name>
<keyword evidence="8 15" id="KW-0812">Transmembrane</keyword>
<reference evidence="18" key="1">
    <citation type="journal article" date="2015" name="Nature">
        <title>Complex archaea that bridge the gap between prokaryotes and eukaryotes.</title>
        <authorList>
            <person name="Spang A."/>
            <person name="Saw J.H."/>
            <person name="Jorgensen S.L."/>
            <person name="Zaremba-Niedzwiedzka K."/>
            <person name="Martijn J."/>
            <person name="Lind A.E."/>
            <person name="van Eijk R."/>
            <person name="Schleper C."/>
            <person name="Guy L."/>
            <person name="Ettema T.J."/>
        </authorList>
    </citation>
    <scope>NUCLEOTIDE SEQUENCE</scope>
</reference>
<dbReference type="InterPro" id="IPR050428">
    <property type="entry name" value="TCS_sensor_his_kinase"/>
</dbReference>
<evidence type="ECO:0000256" key="4">
    <source>
        <dbReference type="ARBA" id="ARBA00022475"/>
    </source>
</evidence>
<evidence type="ECO:0000256" key="15">
    <source>
        <dbReference type="SAM" id="Phobius"/>
    </source>
</evidence>
<dbReference type="InterPro" id="IPR036097">
    <property type="entry name" value="HisK_dim/P_sf"/>
</dbReference>
<dbReference type="InterPro" id="IPR005467">
    <property type="entry name" value="His_kinase_dom"/>
</dbReference>
<dbReference type="SMART" id="SM00387">
    <property type="entry name" value="HATPase_c"/>
    <property type="match status" value="1"/>
</dbReference>
<dbReference type="Gene3D" id="1.10.287.130">
    <property type="match status" value="1"/>
</dbReference>
<evidence type="ECO:0000256" key="10">
    <source>
        <dbReference type="ARBA" id="ARBA00022777"/>
    </source>
</evidence>
<dbReference type="NCBIfam" id="NF007345">
    <property type="entry name" value="PRK09835.1"/>
    <property type="match status" value="1"/>
</dbReference>
<dbReference type="CDD" id="cd06225">
    <property type="entry name" value="HAMP"/>
    <property type="match status" value="1"/>
</dbReference>
<evidence type="ECO:0000256" key="8">
    <source>
        <dbReference type="ARBA" id="ARBA00022692"/>
    </source>
</evidence>
<feature type="domain" description="HAMP" evidence="17">
    <location>
        <begin position="191"/>
        <end position="244"/>
    </location>
</feature>
<dbReference type="InterPro" id="IPR048590">
    <property type="entry name" value="CusS-like_sensor"/>
</dbReference>
<dbReference type="PANTHER" id="PTHR45436:SF15">
    <property type="entry name" value="SENSOR HISTIDINE KINASE CUSS"/>
    <property type="match status" value="1"/>
</dbReference>
<evidence type="ECO:0000259" key="16">
    <source>
        <dbReference type="PROSITE" id="PS50109"/>
    </source>
</evidence>
<evidence type="ECO:0000256" key="2">
    <source>
        <dbReference type="ARBA" id="ARBA00004429"/>
    </source>
</evidence>
<evidence type="ECO:0000256" key="13">
    <source>
        <dbReference type="ARBA" id="ARBA00023012"/>
    </source>
</evidence>
<dbReference type="Gene3D" id="3.30.565.10">
    <property type="entry name" value="Histidine kinase-like ATPase, C-terminal domain"/>
    <property type="match status" value="1"/>
</dbReference>
<evidence type="ECO:0000313" key="18">
    <source>
        <dbReference type="EMBL" id="KKO12649.1"/>
    </source>
</evidence>
<dbReference type="FunFam" id="3.30.565.10:FF:000006">
    <property type="entry name" value="Sensor histidine kinase WalK"/>
    <property type="match status" value="1"/>
</dbReference>
<evidence type="ECO:0000256" key="11">
    <source>
        <dbReference type="ARBA" id="ARBA00022840"/>
    </source>
</evidence>
<keyword evidence="12 15" id="KW-1133">Transmembrane helix</keyword>
<evidence type="ECO:0000259" key="17">
    <source>
        <dbReference type="PROSITE" id="PS50885"/>
    </source>
</evidence>
<comment type="catalytic activity">
    <reaction evidence="1">
        <text>ATP + protein L-histidine = ADP + protein N-phospho-L-histidine.</text>
        <dbReference type="EC" id="2.7.13.3"/>
    </reaction>
</comment>
<keyword evidence="6" id="KW-0597">Phosphoprotein</keyword>
<dbReference type="GO" id="GO:0005886">
    <property type="term" value="C:plasma membrane"/>
    <property type="evidence" value="ECO:0007669"/>
    <property type="project" value="UniProtKB-SubCell"/>
</dbReference>
<evidence type="ECO:0000256" key="14">
    <source>
        <dbReference type="ARBA" id="ARBA00023136"/>
    </source>
</evidence>
<evidence type="ECO:0000256" key="5">
    <source>
        <dbReference type="ARBA" id="ARBA00022519"/>
    </source>
</evidence>
<organism evidence="18">
    <name type="scientific">marine sediment metagenome</name>
    <dbReference type="NCBI Taxonomy" id="412755"/>
    <lineage>
        <taxon>unclassified sequences</taxon>
        <taxon>metagenomes</taxon>
        <taxon>ecological metagenomes</taxon>
    </lineage>
</organism>
<keyword evidence="7" id="KW-0808">Transferase</keyword>
<evidence type="ECO:0000256" key="1">
    <source>
        <dbReference type="ARBA" id="ARBA00000085"/>
    </source>
</evidence>
<dbReference type="InterPro" id="IPR004358">
    <property type="entry name" value="Sig_transdc_His_kin-like_C"/>
</dbReference>
<comment type="caution">
    <text evidence="18">The sequence shown here is derived from an EMBL/GenBank/DDBJ whole genome shotgun (WGS) entry which is preliminary data.</text>
</comment>
<dbReference type="InterPro" id="IPR003594">
    <property type="entry name" value="HATPase_dom"/>
</dbReference>
<dbReference type="InterPro" id="IPR036890">
    <property type="entry name" value="HATPase_C_sf"/>
</dbReference>